<sequence length="99" mass="10436">MGLTGLGAQEPNSTAEDFDFMAAMQSGLGFLDSSENSLPPPPPSLEVLPSEVSSSVTFTMEPVHLSGCTLLMGRVSTQEIFHLSNSDFGPAKYEGGLKL</sequence>
<dbReference type="Proteomes" id="UP001060215">
    <property type="component" value="Chromosome 9"/>
</dbReference>
<keyword evidence="2" id="KW-1185">Reference proteome</keyword>
<reference evidence="1 2" key="1">
    <citation type="journal article" date="2022" name="Plant J.">
        <title>Chromosome-level genome of Camellia lanceoleosa provides a valuable resource for understanding genome evolution and self-incompatibility.</title>
        <authorList>
            <person name="Gong W."/>
            <person name="Xiao S."/>
            <person name="Wang L."/>
            <person name="Liao Z."/>
            <person name="Chang Y."/>
            <person name="Mo W."/>
            <person name="Hu G."/>
            <person name="Li W."/>
            <person name="Zhao G."/>
            <person name="Zhu H."/>
            <person name="Hu X."/>
            <person name="Ji K."/>
            <person name="Xiang X."/>
            <person name="Song Q."/>
            <person name="Yuan D."/>
            <person name="Jin S."/>
            <person name="Zhang L."/>
        </authorList>
    </citation>
    <scope>NUCLEOTIDE SEQUENCE [LARGE SCALE GENOMIC DNA]</scope>
    <source>
        <strain evidence="1">SQ_2022a</strain>
    </source>
</reference>
<comment type="caution">
    <text evidence="1">The sequence shown here is derived from an EMBL/GenBank/DDBJ whole genome shotgun (WGS) entry which is preliminary data.</text>
</comment>
<protein>
    <submittedName>
        <fullName evidence="1">Uncharacterized protein</fullName>
    </submittedName>
</protein>
<evidence type="ECO:0000313" key="2">
    <source>
        <dbReference type="Proteomes" id="UP001060215"/>
    </source>
</evidence>
<dbReference type="EMBL" id="CM045766">
    <property type="protein sequence ID" value="KAI8002539.1"/>
    <property type="molecule type" value="Genomic_DNA"/>
</dbReference>
<proteinExistence type="predicted"/>
<evidence type="ECO:0000313" key="1">
    <source>
        <dbReference type="EMBL" id="KAI8002539.1"/>
    </source>
</evidence>
<name>A0ACC0GNR0_9ERIC</name>
<gene>
    <name evidence="1" type="ORF">LOK49_LG08G02759</name>
</gene>
<accession>A0ACC0GNR0</accession>
<organism evidence="1 2">
    <name type="scientific">Camellia lanceoleosa</name>
    <dbReference type="NCBI Taxonomy" id="1840588"/>
    <lineage>
        <taxon>Eukaryota</taxon>
        <taxon>Viridiplantae</taxon>
        <taxon>Streptophyta</taxon>
        <taxon>Embryophyta</taxon>
        <taxon>Tracheophyta</taxon>
        <taxon>Spermatophyta</taxon>
        <taxon>Magnoliopsida</taxon>
        <taxon>eudicotyledons</taxon>
        <taxon>Gunneridae</taxon>
        <taxon>Pentapetalae</taxon>
        <taxon>asterids</taxon>
        <taxon>Ericales</taxon>
        <taxon>Theaceae</taxon>
        <taxon>Camellia</taxon>
    </lineage>
</organism>